<feature type="compositionally biased region" description="Polar residues" evidence="1">
    <location>
        <begin position="377"/>
        <end position="397"/>
    </location>
</feature>
<feature type="region of interest" description="Disordered" evidence="1">
    <location>
        <begin position="265"/>
        <end position="658"/>
    </location>
</feature>
<feature type="compositionally biased region" description="Polar residues" evidence="1">
    <location>
        <begin position="353"/>
        <end position="367"/>
    </location>
</feature>
<gene>
    <name evidence="2" type="ORF">g.54573</name>
</gene>
<feature type="compositionally biased region" description="Basic and acidic residues" evidence="1">
    <location>
        <begin position="228"/>
        <end position="250"/>
    </location>
</feature>
<feature type="compositionally biased region" description="Polar residues" evidence="1">
    <location>
        <begin position="596"/>
        <end position="611"/>
    </location>
</feature>
<feature type="region of interest" description="Disordered" evidence="1">
    <location>
        <begin position="784"/>
        <end position="808"/>
    </location>
</feature>
<organism evidence="2">
    <name type="scientific">Fopius arisanus</name>
    <dbReference type="NCBI Taxonomy" id="64838"/>
    <lineage>
        <taxon>Eukaryota</taxon>
        <taxon>Metazoa</taxon>
        <taxon>Ecdysozoa</taxon>
        <taxon>Arthropoda</taxon>
        <taxon>Hexapoda</taxon>
        <taxon>Insecta</taxon>
        <taxon>Pterygota</taxon>
        <taxon>Neoptera</taxon>
        <taxon>Endopterygota</taxon>
        <taxon>Hymenoptera</taxon>
        <taxon>Apocrita</taxon>
        <taxon>Ichneumonoidea</taxon>
        <taxon>Braconidae</taxon>
        <taxon>Opiinae</taxon>
        <taxon>Fopius</taxon>
    </lineage>
</organism>
<feature type="compositionally biased region" description="Polar residues" evidence="1">
    <location>
        <begin position="491"/>
        <end position="517"/>
    </location>
</feature>
<name>A0A0C9Q0W2_9HYME</name>
<feature type="compositionally biased region" description="Polar residues" evidence="1">
    <location>
        <begin position="822"/>
        <end position="832"/>
    </location>
</feature>
<feature type="compositionally biased region" description="Basic and acidic residues" evidence="1">
    <location>
        <begin position="561"/>
        <end position="575"/>
    </location>
</feature>
<sequence length="877" mass="99461">MEVISTRRYEARPAVSTIHSGLLYDPNSKVATVKEEEWETRKKKEITTTRQIETRVKRQVVLEDGEVVKDSGPLVTTNTTEDVEQQEHTTQERKTNGDEPNEVEWTSPSAGPVVQKELNETIVRSREETEELLETEDRRQFGDITDEAYQQAVRNNRGDLRQALAESSRQVAVSTGPRIVQHKTKSNKVIDTEKILERKEFKADGAIVTETKKSVEHEEIGDDEVPEGEEKQTGETRKESSQRFIKQREEDVVDYVAGGERIAREMRFVAEKTEGERTGDWPPSPDRMRTVRLPKPGETTPMDRKDALTKKPLDPEEEDEARKFETSKWLENHFGSESRSSQGSIEPDGPPIQTATNTSFINVTMKSCTPRDREYKSNSSQVRTSSRANGRESTSPSGYFHGITEWSERYQGSGEKPSHNSNVSTASPKHYMSEGTMSVNRPETVTYTRNYETSTRRHHETRGRSSPPSPPARRRTRERVSEKVSHREENYQNSRGGSSPSPVNVITRTWQNRTQDWSEPGDRGSPRRHPTPPKSRSQSPVVKIASYRDKKENIRPVSRSESPRGSKSRIGESFRKLVGKLRSVSSERKNKKNSDSKSQLTQTDDSSTYLQYNVIDRNIPEVGIDQVDRGDDKPPERPPRSPRVSPTTIKVTRSNNDHKYYVTDESYAPRSYEALQDSHHHSSRVSRHHEKLQKSSRISDDSREEQVSSSTLGRLSKSTSRLTNDQDEEYHRGIQTLPRKLQSSSPLGKTSVTRRSSKQVSVGPRAGQARNYGSMINISIKNVKSSQGSTHRSFSPTQGSPGYPIPPVKPERTYKSSLLRSKSFNVEATNGNGYPERTGYKSNSQLNSLDETQPLKSPGILASISRSNRDLFKHEYY</sequence>
<accession>A0A0C9Q0W2</accession>
<feature type="compositionally biased region" description="Basic and acidic residues" evidence="1">
    <location>
        <begin position="265"/>
        <end position="279"/>
    </location>
</feature>
<feature type="region of interest" description="Disordered" evidence="1">
    <location>
        <begin position="673"/>
        <end position="769"/>
    </location>
</feature>
<feature type="region of interest" description="Disordered" evidence="1">
    <location>
        <begin position="210"/>
        <end position="250"/>
    </location>
</feature>
<feature type="compositionally biased region" description="Basic and acidic residues" evidence="1">
    <location>
        <begin position="697"/>
        <end position="706"/>
    </location>
</feature>
<protein>
    <submittedName>
        <fullName evidence="2">Uncharacterized protein</fullName>
    </submittedName>
</protein>
<evidence type="ECO:0000313" key="2">
    <source>
        <dbReference type="EMBL" id="JAG77315.1"/>
    </source>
</evidence>
<feature type="region of interest" description="Disordered" evidence="1">
    <location>
        <begin position="69"/>
        <end position="109"/>
    </location>
</feature>
<dbReference type="AlphaFoldDB" id="A0A0C9Q0W2"/>
<feature type="compositionally biased region" description="Basic and acidic residues" evidence="1">
    <location>
        <begin position="85"/>
        <end position="97"/>
    </location>
</feature>
<feature type="compositionally biased region" description="Basic residues" evidence="1">
    <location>
        <begin position="681"/>
        <end position="691"/>
    </location>
</feature>
<feature type="compositionally biased region" description="Polar residues" evidence="1">
    <location>
        <begin position="784"/>
        <end position="800"/>
    </location>
</feature>
<feature type="region of interest" description="Disordered" evidence="1">
    <location>
        <begin position="822"/>
        <end position="861"/>
    </location>
</feature>
<proteinExistence type="predicted"/>
<feature type="compositionally biased region" description="Polar residues" evidence="1">
    <location>
        <begin position="741"/>
        <end position="760"/>
    </location>
</feature>
<reference evidence="2" key="1">
    <citation type="submission" date="2015-01" db="EMBL/GenBank/DDBJ databases">
        <title>Transcriptome Assembly of Fopius arisanus.</title>
        <authorList>
            <person name="Geib S."/>
        </authorList>
    </citation>
    <scope>NUCLEOTIDE SEQUENCE</scope>
</reference>
<dbReference type="EMBL" id="GBYB01007548">
    <property type="protein sequence ID" value="JAG77315.1"/>
    <property type="molecule type" value="Transcribed_RNA"/>
</dbReference>
<evidence type="ECO:0000256" key="1">
    <source>
        <dbReference type="SAM" id="MobiDB-lite"/>
    </source>
</evidence>
<feature type="compositionally biased region" description="Basic and acidic residues" evidence="1">
    <location>
        <begin position="626"/>
        <end position="639"/>
    </location>
</feature>
<feature type="compositionally biased region" description="Basic and acidic residues" evidence="1">
    <location>
        <begin position="585"/>
        <end position="595"/>
    </location>
</feature>
<feature type="compositionally biased region" description="Basic and acidic residues" evidence="1">
    <location>
        <begin position="478"/>
        <end position="490"/>
    </location>
</feature>
<feature type="compositionally biased region" description="Polar residues" evidence="1">
    <location>
        <begin position="840"/>
        <end position="855"/>
    </location>
</feature>
<feature type="compositionally biased region" description="Polar residues" evidence="1">
    <location>
        <begin position="435"/>
        <end position="453"/>
    </location>
</feature>
<feature type="compositionally biased region" description="Basic and acidic residues" evidence="1">
    <location>
        <begin position="301"/>
        <end position="336"/>
    </location>
</feature>
<feature type="compositionally biased region" description="Polar residues" evidence="1">
    <location>
        <begin position="707"/>
        <end position="723"/>
    </location>
</feature>